<evidence type="ECO:0000313" key="1">
    <source>
        <dbReference type="EMBL" id="THD67788.1"/>
    </source>
</evidence>
<organism evidence="1 2">
    <name type="scientific">Robertkochia marina</name>
    <dbReference type="NCBI Taxonomy" id="1227945"/>
    <lineage>
        <taxon>Bacteria</taxon>
        <taxon>Pseudomonadati</taxon>
        <taxon>Bacteroidota</taxon>
        <taxon>Flavobacteriia</taxon>
        <taxon>Flavobacteriales</taxon>
        <taxon>Flavobacteriaceae</taxon>
        <taxon>Robertkochia</taxon>
    </lineage>
</organism>
<keyword evidence="2" id="KW-1185">Reference proteome</keyword>
<protein>
    <submittedName>
        <fullName evidence="1">Uncharacterized protein</fullName>
    </submittedName>
</protein>
<comment type="caution">
    <text evidence="1">The sequence shown here is derived from an EMBL/GenBank/DDBJ whole genome shotgun (WGS) entry which is preliminary data.</text>
</comment>
<dbReference type="AlphaFoldDB" id="A0A4S3M0S8"/>
<accession>A0A4S3M0S8</accession>
<reference evidence="1 2" key="1">
    <citation type="submission" date="2019-04" db="EMBL/GenBank/DDBJ databases">
        <title>Draft genome sequence of Robertkochia marina CC-AMO-30D.</title>
        <authorList>
            <person name="Hameed A."/>
            <person name="Lin S.-Y."/>
            <person name="Shahina M."/>
            <person name="Lai W.-A."/>
            <person name="Young C.-C."/>
        </authorList>
    </citation>
    <scope>NUCLEOTIDE SEQUENCE [LARGE SCALE GENOMIC DNA]</scope>
    <source>
        <strain evidence="1 2">CC-AMO-30D</strain>
    </source>
</reference>
<dbReference type="Proteomes" id="UP000305939">
    <property type="component" value="Unassembled WGS sequence"/>
</dbReference>
<evidence type="ECO:0000313" key="2">
    <source>
        <dbReference type="Proteomes" id="UP000305939"/>
    </source>
</evidence>
<dbReference type="EMBL" id="SSMC01000002">
    <property type="protein sequence ID" value="THD67788.1"/>
    <property type="molecule type" value="Genomic_DNA"/>
</dbReference>
<proteinExistence type="predicted"/>
<gene>
    <name evidence="1" type="ORF">E7Z59_09055</name>
</gene>
<name>A0A4S3M0S8_9FLAO</name>
<sequence length="135" mass="15869">MQLAVFGLQFTVVRLHEIKILEFEYWNFFLPPTRLPAYLHTCIPAYLLTCLPTYLLTYLPTYLLTYLPTYLLTHIPNKKNTSPKTNWCSYDQIVGYLIGSYVTLVQTELIPIRLISHQIQQHYKFLQGNLLLLLC</sequence>